<accession>A0AC59Y3V2</accession>
<sequence>MSRCAPGPPPSSNKAARTWRRSCTACPLLPQGADAVLPQSDGDEQGGHPRGDPGPDRAVVSADEPRMSIRTISLAIRVVKNTLSDTQSKVRMAMLCIIGQLALSGFQGRIKGWGLKYVSVQLTLSTYKLTDRRDNFYQRGLEEKMVHKVPMDTVRIITSSVSGMSNEFWERLPCCIMETDYTEALTPICTSLTNLAERQLHAKDEEANSSKSRHGCCHGPGALRMDVAGDRR</sequence>
<organism evidence="1 2">
    <name type="scientific">Rangifer tarandus platyrhynchus</name>
    <name type="common">Svalbard reindeer</name>
    <dbReference type="NCBI Taxonomy" id="3082113"/>
    <lineage>
        <taxon>Eukaryota</taxon>
        <taxon>Metazoa</taxon>
        <taxon>Chordata</taxon>
        <taxon>Craniata</taxon>
        <taxon>Vertebrata</taxon>
        <taxon>Euteleostomi</taxon>
        <taxon>Mammalia</taxon>
        <taxon>Eutheria</taxon>
        <taxon>Laurasiatheria</taxon>
        <taxon>Artiodactyla</taxon>
        <taxon>Ruminantia</taxon>
        <taxon>Pecora</taxon>
        <taxon>Cervidae</taxon>
        <taxon>Odocoileinae</taxon>
        <taxon>Rangifer</taxon>
    </lineage>
</organism>
<evidence type="ECO:0000313" key="2">
    <source>
        <dbReference type="Proteomes" id="UP001162501"/>
    </source>
</evidence>
<dbReference type="Proteomes" id="UP001162501">
    <property type="component" value="Chromosome 1"/>
</dbReference>
<name>A0AC59Y3V2_RANTA</name>
<protein>
    <submittedName>
        <fullName evidence="1">Uncharacterized protein</fullName>
    </submittedName>
</protein>
<proteinExistence type="predicted"/>
<reference evidence="1" key="2">
    <citation type="submission" date="2025-03" db="EMBL/GenBank/DDBJ databases">
        <authorList>
            <consortium name="ELIXIR-Norway"/>
            <consortium name="Elixir Norway"/>
        </authorList>
    </citation>
    <scope>NUCLEOTIDE SEQUENCE</scope>
</reference>
<dbReference type="EMBL" id="OX596085">
    <property type="protein sequence ID" value="CAM9358472.1"/>
    <property type="molecule type" value="Genomic_DNA"/>
</dbReference>
<reference evidence="1" key="1">
    <citation type="submission" date="2023-05" db="EMBL/GenBank/DDBJ databases">
        <authorList>
            <consortium name="ELIXIR-Norway"/>
        </authorList>
    </citation>
    <scope>NUCLEOTIDE SEQUENCE</scope>
</reference>
<gene>
    <name evidence="1" type="ORF">MRATA1EN22A_LOCUS1445</name>
</gene>
<evidence type="ECO:0000313" key="1">
    <source>
        <dbReference type="EMBL" id="CAM9358472.1"/>
    </source>
</evidence>